<evidence type="ECO:0000256" key="1">
    <source>
        <dbReference type="ARBA" id="ARBA00004613"/>
    </source>
</evidence>
<dbReference type="Gene3D" id="3.30.497.10">
    <property type="entry name" value="Antithrombin, subunit I, domain 2"/>
    <property type="match status" value="1"/>
</dbReference>
<reference evidence="13" key="2">
    <citation type="submission" date="2025-08" db="UniProtKB">
        <authorList>
            <consortium name="Ensembl"/>
        </authorList>
    </citation>
    <scope>IDENTIFICATION</scope>
    <source>
        <strain evidence="13">Thorbecke</strain>
    </source>
</reference>
<dbReference type="PANTHER" id="PTHR11461">
    <property type="entry name" value="SERINE PROTEASE INHIBITOR, SERPIN"/>
    <property type="match status" value="1"/>
</dbReference>
<evidence type="ECO:0000256" key="11">
    <source>
        <dbReference type="SAM" id="SignalP"/>
    </source>
</evidence>
<dbReference type="SUPFAM" id="SSF56574">
    <property type="entry name" value="Serpins"/>
    <property type="match status" value="1"/>
</dbReference>
<dbReference type="AlphaFoldDB" id="A0A5F9D402"/>
<feature type="domain" description="Serpin" evidence="12">
    <location>
        <begin position="52"/>
        <end position="407"/>
    </location>
</feature>
<dbReference type="PROSITE" id="PS00284">
    <property type="entry name" value="SERPIN"/>
    <property type="match status" value="1"/>
</dbReference>
<dbReference type="InterPro" id="IPR023795">
    <property type="entry name" value="Serpin_CS"/>
</dbReference>
<evidence type="ECO:0000256" key="10">
    <source>
        <dbReference type="RuleBase" id="RU000411"/>
    </source>
</evidence>
<dbReference type="InterPro" id="IPR042178">
    <property type="entry name" value="Serpin_sf_1"/>
</dbReference>
<comment type="function">
    <text evidence="6">Major thyroid hormone transport protein in serum.</text>
</comment>
<feature type="signal peptide" evidence="11">
    <location>
        <begin position="1"/>
        <end position="19"/>
    </location>
</feature>
<dbReference type="SMART" id="SM00093">
    <property type="entry name" value="SERPIN"/>
    <property type="match status" value="1"/>
</dbReference>
<dbReference type="InterPro" id="IPR036186">
    <property type="entry name" value="Serpin_sf"/>
</dbReference>
<comment type="subcellular location">
    <subcellularLocation>
        <location evidence="1">Secreted</location>
    </subcellularLocation>
</comment>
<evidence type="ECO:0000256" key="2">
    <source>
        <dbReference type="ARBA" id="ARBA00009500"/>
    </source>
</evidence>
<keyword evidence="14" id="KW-1185">Reference proteome</keyword>
<dbReference type="Bgee" id="ENSOCUG00000016318">
    <property type="expression patterns" value="Expressed in liver and 11 other cell types or tissues"/>
</dbReference>
<accession>A0A5F9D402</accession>
<dbReference type="InterPro" id="IPR042185">
    <property type="entry name" value="Serpin_sf_2"/>
</dbReference>
<sequence>MGPAWLWLLGAGIAASAHGDKSPAVAPALSSQLSEPAPAYLKVTPTITSFALRLYKRLAADTAGNLLFSPVSMASTLAMLSLGARPDAPAQVLEGLGFNLTETPEADVHQGFQSLIRTLQLPSPKLELKLGNSLFLDQQLKPRQHFLDSARELYGAFAFSANFTDSTSTGRQINDYVRTQTYGRVQDCLQDFHHDTLAVLLNHIFFKGTWAHPFDPQSTEEKSFYVDDTTTVMVPMMFQSSTVKYLHDPVLPCRLVQLDYVGNGTAFFILPDKGKVDTVIAALSRDTIQRWSKSLTYRLVHLYIPKASISGAYELRGALAAMGIADLFTNQANFSSISQEGPLKVSKVLHKAVLQLDEHGGVEVAATGGPLQLVSEPLTLNFNRPFLILIFDDFTWSSLFLGKVVIPA</sequence>
<reference evidence="13" key="3">
    <citation type="submission" date="2025-09" db="UniProtKB">
        <authorList>
            <consortium name="Ensembl"/>
        </authorList>
    </citation>
    <scope>IDENTIFICATION</scope>
    <source>
        <strain evidence="13">Thorbecke</strain>
    </source>
</reference>
<comment type="similarity">
    <text evidence="2 10">Belongs to the serpin family.</text>
</comment>
<reference evidence="13 14" key="1">
    <citation type="journal article" date="2011" name="Nature">
        <title>A high-resolution map of human evolutionary constraint using 29 mammals.</title>
        <authorList>
            <person name="Lindblad-Toh K."/>
            <person name="Garber M."/>
            <person name="Zuk O."/>
            <person name="Lin M.F."/>
            <person name="Parker B.J."/>
            <person name="Washietl S."/>
            <person name="Kheradpour P."/>
            <person name="Ernst J."/>
            <person name="Jordan G."/>
            <person name="Mauceli E."/>
            <person name="Ward L.D."/>
            <person name="Lowe C.B."/>
            <person name="Holloway A.K."/>
            <person name="Clamp M."/>
            <person name="Gnerre S."/>
            <person name="Alfoldi J."/>
            <person name="Beal K."/>
            <person name="Chang J."/>
            <person name="Clawson H."/>
            <person name="Cuff J."/>
            <person name="Di Palma F."/>
            <person name="Fitzgerald S."/>
            <person name="Flicek P."/>
            <person name="Guttman M."/>
            <person name="Hubisz M.J."/>
            <person name="Jaffe D.B."/>
            <person name="Jungreis I."/>
            <person name="Kent W.J."/>
            <person name="Kostka D."/>
            <person name="Lara M."/>
            <person name="Martins A.L."/>
            <person name="Massingham T."/>
            <person name="Moltke I."/>
            <person name="Raney B.J."/>
            <person name="Rasmussen M.D."/>
            <person name="Robinson J."/>
            <person name="Stark A."/>
            <person name="Vilella A.J."/>
            <person name="Wen J."/>
            <person name="Xie X."/>
            <person name="Zody M.C."/>
            <person name="Baldwin J."/>
            <person name="Bloom T."/>
            <person name="Chin C.W."/>
            <person name="Heiman D."/>
            <person name="Nicol R."/>
            <person name="Nusbaum C."/>
            <person name="Young S."/>
            <person name="Wilkinson J."/>
            <person name="Worley K.C."/>
            <person name="Kovar C.L."/>
            <person name="Muzny D.M."/>
            <person name="Gibbs R.A."/>
            <person name="Cree A."/>
            <person name="Dihn H.H."/>
            <person name="Fowler G."/>
            <person name="Jhangiani S."/>
            <person name="Joshi V."/>
            <person name="Lee S."/>
            <person name="Lewis L.R."/>
            <person name="Nazareth L.V."/>
            <person name="Okwuonu G."/>
            <person name="Santibanez J."/>
            <person name="Warren W.C."/>
            <person name="Mardis E.R."/>
            <person name="Weinstock G.M."/>
            <person name="Wilson R.K."/>
            <person name="Delehaunty K."/>
            <person name="Dooling D."/>
            <person name="Fronik C."/>
            <person name="Fulton L."/>
            <person name="Fulton B."/>
            <person name="Graves T."/>
            <person name="Minx P."/>
            <person name="Sodergren E."/>
            <person name="Birney E."/>
            <person name="Margulies E.H."/>
            <person name="Herrero J."/>
            <person name="Green E.D."/>
            <person name="Haussler D."/>
            <person name="Siepel A."/>
            <person name="Goldman N."/>
            <person name="Pollard K.S."/>
            <person name="Pedersen J.S."/>
            <person name="Lander E.S."/>
            <person name="Kellis M."/>
        </authorList>
    </citation>
    <scope>NUCLEOTIDE SEQUENCE [LARGE SCALE GENOMIC DNA]</scope>
    <source>
        <strain evidence="14">Thorbecke</strain>
    </source>
</reference>
<evidence type="ECO:0000256" key="7">
    <source>
        <dbReference type="ARBA" id="ARBA00039512"/>
    </source>
</evidence>
<dbReference type="Proteomes" id="UP000001811">
    <property type="component" value="Unplaced"/>
</dbReference>
<dbReference type="GO" id="GO:0005615">
    <property type="term" value="C:extracellular space"/>
    <property type="evidence" value="ECO:0007669"/>
    <property type="project" value="InterPro"/>
</dbReference>
<proteinExistence type="inferred from homology"/>
<dbReference type="PANTHER" id="PTHR11461:SF375">
    <property type="entry name" value="THYROXINE-BINDING GLOBULIN"/>
    <property type="match status" value="1"/>
</dbReference>
<dbReference type="Ensembl" id="ENSOCUT00000051000.1">
    <property type="protein sequence ID" value="ENSOCUP00000040608.1"/>
    <property type="gene ID" value="ENSOCUG00000016318.4"/>
</dbReference>
<dbReference type="GO" id="GO:0004867">
    <property type="term" value="F:serine-type endopeptidase inhibitor activity"/>
    <property type="evidence" value="ECO:0007669"/>
    <property type="project" value="InterPro"/>
</dbReference>
<evidence type="ECO:0000256" key="3">
    <source>
        <dbReference type="ARBA" id="ARBA00022525"/>
    </source>
</evidence>
<name>A0A5F9D402_RABIT</name>
<dbReference type="GeneTree" id="ENSGT00940000161611"/>
<dbReference type="InterPro" id="IPR023796">
    <property type="entry name" value="Serpin_dom"/>
</dbReference>
<evidence type="ECO:0000256" key="5">
    <source>
        <dbReference type="ARBA" id="ARBA00023180"/>
    </source>
</evidence>
<dbReference type="FunFam" id="3.30.497.10:FF:000001">
    <property type="entry name" value="Serine protease inhibitor"/>
    <property type="match status" value="1"/>
</dbReference>
<evidence type="ECO:0000256" key="4">
    <source>
        <dbReference type="ARBA" id="ARBA00022729"/>
    </source>
</evidence>
<evidence type="ECO:0000259" key="12">
    <source>
        <dbReference type="SMART" id="SM00093"/>
    </source>
</evidence>
<dbReference type="Pfam" id="PF00079">
    <property type="entry name" value="Serpin"/>
    <property type="match status" value="1"/>
</dbReference>
<evidence type="ECO:0000256" key="8">
    <source>
        <dbReference type="ARBA" id="ARBA00042967"/>
    </source>
</evidence>
<keyword evidence="4 11" id="KW-0732">Signal</keyword>
<gene>
    <name evidence="13" type="primary">SERPINA6</name>
</gene>
<evidence type="ECO:0000313" key="14">
    <source>
        <dbReference type="Proteomes" id="UP000001811"/>
    </source>
</evidence>
<evidence type="ECO:0000256" key="9">
    <source>
        <dbReference type="ARBA" id="ARBA00043177"/>
    </source>
</evidence>
<feature type="chain" id="PRO_5023927898" description="Thyroxine-binding globulin" evidence="11">
    <location>
        <begin position="20"/>
        <end position="408"/>
    </location>
</feature>
<dbReference type="FunFam" id="2.30.39.10:FF:000002">
    <property type="entry name" value="Serpin family D member 1"/>
    <property type="match status" value="1"/>
</dbReference>
<keyword evidence="5" id="KW-0325">Glycoprotein</keyword>
<evidence type="ECO:0000256" key="6">
    <source>
        <dbReference type="ARBA" id="ARBA00037352"/>
    </source>
</evidence>
<protein>
    <recommendedName>
        <fullName evidence="7">Thyroxine-binding globulin</fullName>
    </recommendedName>
    <alternativeName>
        <fullName evidence="9">Serpin A7</fullName>
    </alternativeName>
    <alternativeName>
        <fullName evidence="8">T4-binding globulin</fullName>
    </alternativeName>
</protein>
<evidence type="ECO:0000313" key="13">
    <source>
        <dbReference type="Ensembl" id="ENSOCUP00000040608.1"/>
    </source>
</evidence>
<organism evidence="13 14">
    <name type="scientific">Oryctolagus cuniculus</name>
    <name type="common">Rabbit</name>
    <dbReference type="NCBI Taxonomy" id="9986"/>
    <lineage>
        <taxon>Eukaryota</taxon>
        <taxon>Metazoa</taxon>
        <taxon>Chordata</taxon>
        <taxon>Craniata</taxon>
        <taxon>Vertebrata</taxon>
        <taxon>Euteleostomi</taxon>
        <taxon>Mammalia</taxon>
        <taxon>Eutheria</taxon>
        <taxon>Euarchontoglires</taxon>
        <taxon>Glires</taxon>
        <taxon>Lagomorpha</taxon>
        <taxon>Leporidae</taxon>
        <taxon>Oryctolagus</taxon>
    </lineage>
</organism>
<keyword evidence="3" id="KW-0964">Secreted</keyword>
<dbReference type="Gene3D" id="2.30.39.10">
    <property type="entry name" value="Alpha-1-antitrypsin, domain 1"/>
    <property type="match status" value="1"/>
</dbReference>
<dbReference type="InterPro" id="IPR000215">
    <property type="entry name" value="Serpin_fam"/>
</dbReference>